<evidence type="ECO:0000313" key="4">
    <source>
        <dbReference type="Proteomes" id="UP000663829"/>
    </source>
</evidence>
<evidence type="ECO:0000313" key="2">
    <source>
        <dbReference type="EMBL" id="CAF1152662.1"/>
    </source>
</evidence>
<accession>A0A814STI2</accession>
<proteinExistence type="predicted"/>
<organism evidence="2 4">
    <name type="scientific">Didymodactylos carnosus</name>
    <dbReference type="NCBI Taxonomy" id="1234261"/>
    <lineage>
        <taxon>Eukaryota</taxon>
        <taxon>Metazoa</taxon>
        <taxon>Spiralia</taxon>
        <taxon>Gnathifera</taxon>
        <taxon>Rotifera</taxon>
        <taxon>Eurotatoria</taxon>
        <taxon>Bdelloidea</taxon>
        <taxon>Philodinida</taxon>
        <taxon>Philodinidae</taxon>
        <taxon>Didymodactylos</taxon>
    </lineage>
</organism>
<sequence length="196" mass="23106">MTQIFHFYSCLFLVVIDDVTSANFGDHVRSHYGLRTRWDDYLRLRPAQYPNRIELPRYIQRLPIDYLEPMHRPAPSTPNRYNDVGQLFARDHVRGTSPIYPIRHVDDYLTGAPDRHPPRKPTRHEDMEAILQTQYHRGIIPMYPIREIHDYLAGAPNRIKPSPQKTRFELMNEKRGHGYRPAPQAPIPTHRFGIGY</sequence>
<reference evidence="2" key="1">
    <citation type="submission" date="2021-02" db="EMBL/GenBank/DDBJ databases">
        <authorList>
            <person name="Nowell W R."/>
        </authorList>
    </citation>
    <scope>NUCLEOTIDE SEQUENCE</scope>
</reference>
<dbReference type="Proteomes" id="UP000663829">
    <property type="component" value="Unassembled WGS sequence"/>
</dbReference>
<dbReference type="EMBL" id="CAJNOQ010006941">
    <property type="protein sequence ID" value="CAF1152662.1"/>
    <property type="molecule type" value="Genomic_DNA"/>
</dbReference>
<evidence type="ECO:0000256" key="1">
    <source>
        <dbReference type="SAM" id="SignalP"/>
    </source>
</evidence>
<dbReference type="Proteomes" id="UP000681722">
    <property type="component" value="Unassembled WGS sequence"/>
</dbReference>
<keyword evidence="1" id="KW-0732">Signal</keyword>
<keyword evidence="4" id="KW-1185">Reference proteome</keyword>
<comment type="caution">
    <text evidence="2">The sequence shown here is derived from an EMBL/GenBank/DDBJ whole genome shotgun (WGS) entry which is preliminary data.</text>
</comment>
<protein>
    <submittedName>
        <fullName evidence="2">Uncharacterized protein</fullName>
    </submittedName>
</protein>
<feature type="signal peptide" evidence="1">
    <location>
        <begin position="1"/>
        <end position="21"/>
    </location>
</feature>
<name>A0A814STI2_9BILA</name>
<evidence type="ECO:0000313" key="3">
    <source>
        <dbReference type="EMBL" id="CAF3916119.1"/>
    </source>
</evidence>
<dbReference type="EMBL" id="CAJOBC010006940">
    <property type="protein sequence ID" value="CAF3916119.1"/>
    <property type="molecule type" value="Genomic_DNA"/>
</dbReference>
<dbReference type="AlphaFoldDB" id="A0A814STI2"/>
<gene>
    <name evidence="2" type="ORF">GPM918_LOCUS21263</name>
    <name evidence="3" type="ORF">SRO942_LOCUS21259</name>
</gene>
<feature type="chain" id="PRO_5036225918" evidence="1">
    <location>
        <begin position="22"/>
        <end position="196"/>
    </location>
</feature>